<dbReference type="PANTHER" id="PTHR20275">
    <property type="entry name" value="NAD KINASE"/>
    <property type="match status" value="1"/>
</dbReference>
<organism evidence="8 9">
    <name type="scientific">Neolecta irregularis (strain DAH-3)</name>
    <dbReference type="NCBI Taxonomy" id="1198029"/>
    <lineage>
        <taxon>Eukaryota</taxon>
        <taxon>Fungi</taxon>
        <taxon>Dikarya</taxon>
        <taxon>Ascomycota</taxon>
        <taxon>Taphrinomycotina</taxon>
        <taxon>Neolectales</taxon>
        <taxon>Neolectaceae</taxon>
        <taxon>Neolecta</taxon>
    </lineage>
</organism>
<evidence type="ECO:0000256" key="5">
    <source>
        <dbReference type="ARBA" id="ARBA00022840"/>
    </source>
</evidence>
<dbReference type="Pfam" id="PF20143">
    <property type="entry name" value="NAD_kinase_C"/>
    <property type="match status" value="1"/>
</dbReference>
<evidence type="ECO:0000256" key="4">
    <source>
        <dbReference type="ARBA" id="ARBA00022777"/>
    </source>
</evidence>
<dbReference type="GO" id="GO:0005759">
    <property type="term" value="C:mitochondrial matrix"/>
    <property type="evidence" value="ECO:0007669"/>
    <property type="project" value="EnsemblFungi"/>
</dbReference>
<keyword evidence="4 8" id="KW-0418">Kinase</keyword>
<evidence type="ECO:0000256" key="6">
    <source>
        <dbReference type="ARBA" id="ARBA00022857"/>
    </source>
</evidence>
<evidence type="ECO:0000256" key="2">
    <source>
        <dbReference type="ARBA" id="ARBA00022679"/>
    </source>
</evidence>
<comment type="similarity">
    <text evidence="1">Belongs to the NAD kinase family.</text>
</comment>
<keyword evidence="2" id="KW-0808">Transferase</keyword>
<proteinExistence type="inferred from homology"/>
<dbReference type="GO" id="GO:0006741">
    <property type="term" value="P:NADP+ biosynthetic process"/>
    <property type="evidence" value="ECO:0007669"/>
    <property type="project" value="EnsemblFungi"/>
</dbReference>
<dbReference type="SUPFAM" id="SSF111331">
    <property type="entry name" value="NAD kinase/diacylglycerol kinase-like"/>
    <property type="match status" value="1"/>
</dbReference>
<keyword evidence="3" id="KW-0547">Nucleotide-binding</keyword>
<dbReference type="OMA" id="IPKYQES"/>
<dbReference type="GO" id="GO:0003951">
    <property type="term" value="F:NAD+ kinase activity"/>
    <property type="evidence" value="ECO:0007669"/>
    <property type="project" value="InterPro"/>
</dbReference>
<dbReference type="InterPro" id="IPR002504">
    <property type="entry name" value="NADK"/>
</dbReference>
<dbReference type="GO" id="GO:0034599">
    <property type="term" value="P:cellular response to oxidative stress"/>
    <property type="evidence" value="ECO:0007669"/>
    <property type="project" value="EnsemblFungi"/>
</dbReference>
<dbReference type="InterPro" id="IPR017437">
    <property type="entry name" value="ATP-NAD_kinase_PpnK-typ_C"/>
</dbReference>
<keyword evidence="7" id="KW-0520">NAD</keyword>
<dbReference type="GO" id="GO:0019674">
    <property type="term" value="P:NAD+ metabolic process"/>
    <property type="evidence" value="ECO:0007669"/>
    <property type="project" value="InterPro"/>
</dbReference>
<dbReference type="Proteomes" id="UP000186594">
    <property type="component" value="Unassembled WGS sequence"/>
</dbReference>
<dbReference type="FunFam" id="2.60.200.30:FF:000009">
    <property type="entry name" value="Poly(P)/ATP NAD kinase"/>
    <property type="match status" value="1"/>
</dbReference>
<dbReference type="GO" id="GO:0016226">
    <property type="term" value="P:iron-sulfur cluster assembly"/>
    <property type="evidence" value="ECO:0007669"/>
    <property type="project" value="EnsemblFungi"/>
</dbReference>
<keyword evidence="9" id="KW-1185">Reference proteome</keyword>
<dbReference type="AlphaFoldDB" id="A0A1U7LN80"/>
<keyword evidence="6" id="KW-0521">NADP</keyword>
<accession>A0A1U7LN80</accession>
<dbReference type="OrthoDB" id="24581at2759"/>
<dbReference type="HAMAP" id="MF_00361">
    <property type="entry name" value="NAD_kinase"/>
    <property type="match status" value="1"/>
</dbReference>
<protein>
    <submittedName>
        <fullName evidence="8">NADH kinase pos5, mitochondrial</fullName>
    </submittedName>
</protein>
<dbReference type="InterPro" id="IPR017438">
    <property type="entry name" value="ATP-NAD_kinase_N"/>
</dbReference>
<dbReference type="Gene3D" id="3.40.50.10330">
    <property type="entry name" value="Probable inorganic polyphosphate/atp-NAD kinase, domain 1"/>
    <property type="match status" value="1"/>
</dbReference>
<evidence type="ECO:0000256" key="7">
    <source>
        <dbReference type="ARBA" id="ARBA00023027"/>
    </source>
</evidence>
<name>A0A1U7LN80_NEOID</name>
<sequence length="372" mass="41667">MVVNANWKIGSFSRFLQRRTHSTIKDWPNLPNCSNPSYRQIPGQHLHRLQWPSPPRNILLVKKHHDERVRASVVEFARHVNQAYKDLNILLEPSVIDDFKNDLPFAFSPPPHSAVSEYNRIVDAVVTFGGDGTVLHASSLFSKCRMPPVLSFSLGTLGFLLPFTHHIRDFCDYKLVFDELVTGKVRLLERTRLQCAAFNVDGTKLSRGDFSIDITNVMNEVNLHRGREPHLTNLKISIDNRFLTETMADGLIISTPTGSTAYSISAGGPIIHPCVSTILLTPICPASLSFRPLVLPESSTIQLQISENSRGSAEVVLDGRATCILNKGEYMEIGRGDSIWCVSRGEEWADDLRGLLKFNMGFVERGTRSGWE</sequence>
<evidence type="ECO:0000256" key="3">
    <source>
        <dbReference type="ARBA" id="ARBA00022741"/>
    </source>
</evidence>
<dbReference type="InterPro" id="IPR016064">
    <property type="entry name" value="NAD/diacylglycerol_kinase_sf"/>
</dbReference>
<dbReference type="Gene3D" id="2.60.200.30">
    <property type="entry name" value="Probable inorganic polyphosphate/atp-NAD kinase, domain 2"/>
    <property type="match status" value="1"/>
</dbReference>
<dbReference type="STRING" id="1198029.A0A1U7LN80"/>
<comment type="caution">
    <text evidence="8">The sequence shown here is derived from an EMBL/GenBank/DDBJ whole genome shotgun (WGS) entry which is preliminary data.</text>
</comment>
<evidence type="ECO:0000313" key="8">
    <source>
        <dbReference type="EMBL" id="OLL24002.1"/>
    </source>
</evidence>
<evidence type="ECO:0000256" key="1">
    <source>
        <dbReference type="ARBA" id="ARBA00010995"/>
    </source>
</evidence>
<dbReference type="PANTHER" id="PTHR20275:SF26">
    <property type="entry name" value="NADH KINASE POS5, MITOCHONDRIAL"/>
    <property type="match status" value="1"/>
</dbReference>
<dbReference type="EMBL" id="LXFE01001036">
    <property type="protein sequence ID" value="OLL24002.1"/>
    <property type="molecule type" value="Genomic_DNA"/>
</dbReference>
<dbReference type="GO" id="GO:0042736">
    <property type="term" value="F:NADH kinase activity"/>
    <property type="evidence" value="ECO:0007669"/>
    <property type="project" value="EnsemblFungi"/>
</dbReference>
<dbReference type="Pfam" id="PF01513">
    <property type="entry name" value="NAD_kinase"/>
    <property type="match status" value="1"/>
</dbReference>
<evidence type="ECO:0000313" key="9">
    <source>
        <dbReference type="Proteomes" id="UP000186594"/>
    </source>
</evidence>
<dbReference type="GO" id="GO:0005524">
    <property type="term" value="F:ATP binding"/>
    <property type="evidence" value="ECO:0007669"/>
    <property type="project" value="UniProtKB-KW"/>
</dbReference>
<keyword evidence="5" id="KW-0067">ATP-binding</keyword>
<reference evidence="8 9" key="1">
    <citation type="submission" date="2016-04" db="EMBL/GenBank/DDBJ databases">
        <title>Evolutionary innovation and constraint leading to complex multicellularity in the Ascomycota.</title>
        <authorList>
            <person name="Cisse O."/>
            <person name="Nguyen A."/>
            <person name="Hewitt D.A."/>
            <person name="Jedd G."/>
            <person name="Stajich J.E."/>
        </authorList>
    </citation>
    <scope>NUCLEOTIDE SEQUENCE [LARGE SCALE GENOMIC DNA]</scope>
    <source>
        <strain evidence="8 9">DAH-3</strain>
    </source>
</reference>
<gene>
    <name evidence="8" type="ORF">NEOLI_001183</name>
</gene>